<reference evidence="2 3" key="3">
    <citation type="journal article" date="2007" name="J. Biol. Chem.">
        <title>Structural and mechanistic analyses of endo-glycoceramidase II, a membrane-associated family 5 glycosidase in the Apo and GM3 ganglioside-bound forms.</title>
        <authorList>
            <person name="Caines M.E."/>
            <person name="Vaughan M.D."/>
            <person name="Tarling C.A."/>
            <person name="Hancock S.M."/>
            <person name="Warren R.A."/>
            <person name="Withers S.G."/>
            <person name="Strynadka N.C."/>
        </authorList>
    </citation>
    <scope>X-RAY CRYSTALLOGRAPHY (1.10 ANGSTROMS) OF 31-490</scope>
</reference>
<dbReference type="EMBL" id="U39554">
    <property type="protein sequence ID" value="AAB67050.1"/>
    <property type="molecule type" value="Genomic_DNA"/>
</dbReference>
<reference evidence="1" key="1">
    <citation type="journal article" date="1997" name="J. Biol. Chem.">
        <title>Molecular cloning, expression, and sequence analysis of the endoglycoceramidase II gene from Rhodococcus species strain M-777.</title>
        <authorList>
            <person name="Izu H."/>
            <person name="Izumi Y."/>
            <person name="Kurome Y."/>
            <person name="Sano M."/>
            <person name="Kondo A."/>
            <person name="Kato I."/>
            <person name="Ito M."/>
        </authorList>
    </citation>
    <scope>NUCLEOTIDE SEQUENCE</scope>
    <source>
        <strain evidence="1">M-777</strain>
    </source>
</reference>
<feature type="disulfide bond" evidence="4">
    <location>
        <begin position="270"/>
        <end position="302"/>
    </location>
</feature>
<dbReference type="PDB" id="2OYM">
    <property type="method" value="X-ray"/>
    <property type="resolution" value="1.86 A"/>
    <property type="chains" value="A/B=31-490"/>
</dbReference>
<proteinExistence type="evidence at protein level"/>
<reference evidence="4 5" key="2">
    <citation type="journal article" date="2007" name="Angew. Chem. Int. Ed.">
        <title>The structural basis of glycosidase inhibition by five-membered iminocyclitols: the clan a glycoside hydrolase endoglycoceramidase as a model system.</title>
        <authorList>
            <person name="Caines M.E."/>
            <person name="Hancock S.M."/>
            <person name="Tarling C.A."/>
            <person name="Wrodnigg T.M."/>
            <person name="Stick R.V."/>
            <person name="Stutz A.E."/>
            <person name="Vasella A."/>
            <person name="Withers S.G."/>
            <person name="Strynadka N.C."/>
        </authorList>
    </citation>
    <scope>X-RAY CRYSTALLOGRAPHY (1.50 ANGSTROMS) OF 31-490</scope>
    <scope>DISULFIDE BONDS</scope>
</reference>
<organism evidence="1">
    <name type="scientific">Rhodococcus sp</name>
    <dbReference type="NCBI Taxonomy" id="1831"/>
    <lineage>
        <taxon>Bacteria</taxon>
        <taxon>Bacillati</taxon>
        <taxon>Actinomycetota</taxon>
        <taxon>Actinomycetes</taxon>
        <taxon>Mycobacteriales</taxon>
        <taxon>Nocardiaceae</taxon>
        <taxon>Rhodococcus</taxon>
    </lineage>
</organism>
<accession>A0ACD6B832</accession>
<dbReference type="PDB" id="2OSW">
    <property type="method" value="X-ray"/>
    <property type="resolution" value="1.60 A"/>
    <property type="chains" value="A/B=31-490"/>
</dbReference>
<dbReference type="PDB" id="2OYL">
    <property type="method" value="X-ray"/>
    <property type="resolution" value="1.80 A"/>
    <property type="chains" value="A/B=31-490"/>
</dbReference>
<accession>O33853</accession>
<dbReference type="EC" id="3.2.1.123" evidence="1"/>
<sequence length="490" mass="52751">MRRTRLVSLIVTGSLVFGGGVAAAQSSLAASGSGSGSGTALTPSYLKDDDGRSLILRGFNTASSAKSAPDGMPQFTEADLAREYADMGTNFVRFLISWRSVEPAPGVYDQQYLDRVEDRVGWYAERGYKVMLDMHQDVYSGAITPEGNSGNGAGAIGNGAPAWATYMDGLPVEPQPRWELYYIQPGVMRAFDNFWNTTGKHPELVEHYAKAWRAVADRFADNDAVVAYDLMNEPFGGSLQGPAFEAGPLAAMYQRTTDAIRQVDQDTWVCVAPQAIGVNQGLPSGLTKIDDPRAGQQRIAYCPHLYPLPLDIGDGHEGLARTLTDVTIDAWRANTAHTARVLGDVPIILGEFGLDTTLPGARDYIERVYGTAREMGAGVSYWSSDPGPWGPYLPDGTQTLLVDTLNKPYPRAVAGTPTEWSSTSDRLQLTIEPDAAITAPTEIYLPEAGFPGDVHVEGADVVGWDRQSRLLTVRTPADSGNVTVTVTPAA</sequence>
<evidence type="ECO:0007829" key="4">
    <source>
        <dbReference type="PDB" id="2OYK"/>
    </source>
</evidence>
<evidence type="ECO:0000313" key="1">
    <source>
        <dbReference type="EMBL" id="AAB67050.1"/>
    </source>
</evidence>
<evidence type="ECO:0007829" key="3">
    <source>
        <dbReference type="PDB" id="2OSX"/>
    </source>
</evidence>
<keyword evidence="1" id="KW-0378">Hydrolase</keyword>
<evidence type="ECO:0007829" key="2">
    <source>
        <dbReference type="PDB" id="2OSW"/>
    </source>
</evidence>
<dbReference type="PDB" id="2OYK">
    <property type="method" value="X-ray"/>
    <property type="resolution" value="1.50 A"/>
    <property type="chains" value="A/B=31-490"/>
</dbReference>
<keyword evidence="2 3" id="KW-0002">3D-structure</keyword>
<dbReference type="PDB" id="2OSY">
    <property type="method" value="X-ray"/>
    <property type="resolution" value="2.10 A"/>
    <property type="chains" value="A/B=31-490"/>
</dbReference>
<dbReference type="PDB" id="2OSX">
    <property type="method" value="X-ray"/>
    <property type="resolution" value="1.10 A"/>
    <property type="chains" value="A=31-490"/>
</dbReference>
<keyword evidence="1" id="KW-0326">Glycosidase</keyword>
<evidence type="ECO:0007829" key="5">
    <source>
        <dbReference type="PDB" id="2OYL"/>
    </source>
</evidence>
<protein>
    <submittedName>
        <fullName evidence="1">Endoglycoceramidase II</fullName>
        <ecNumber evidence="1">3.2.1.123</ecNumber>
    </submittedName>
</protein>
<name>A0ACD6B832_RHOSO</name>